<protein>
    <submittedName>
        <fullName evidence="1">Uncharacterized protein</fullName>
    </submittedName>
</protein>
<proteinExistence type="predicted"/>
<accession>A0AA88B1B4</accession>
<evidence type="ECO:0000313" key="1">
    <source>
        <dbReference type="EMBL" id="GMN56196.1"/>
    </source>
</evidence>
<comment type="caution">
    <text evidence="1">The sequence shown here is derived from an EMBL/GenBank/DDBJ whole genome shotgun (WGS) entry which is preliminary data.</text>
</comment>
<dbReference type="EMBL" id="BTGU01000062">
    <property type="protein sequence ID" value="GMN56196.1"/>
    <property type="molecule type" value="Genomic_DNA"/>
</dbReference>
<evidence type="ECO:0000313" key="2">
    <source>
        <dbReference type="Proteomes" id="UP001187192"/>
    </source>
</evidence>
<keyword evidence="2" id="KW-1185">Reference proteome</keyword>
<name>A0AA88B1B4_FICCA</name>
<reference evidence="1" key="1">
    <citation type="submission" date="2023-07" db="EMBL/GenBank/DDBJ databases">
        <title>draft genome sequence of fig (Ficus carica).</title>
        <authorList>
            <person name="Takahashi T."/>
            <person name="Nishimura K."/>
        </authorList>
    </citation>
    <scope>NUCLEOTIDE SEQUENCE</scope>
</reference>
<sequence>MKNDLVYDSFLADERRHFVTLFFSSFKPNHFPSRFLLPPPCLRVHTATVRAGDLQMGLAFPRLLQYLSITDVFTSVGVAKNGVAVMAAE</sequence>
<gene>
    <name evidence="1" type="ORF">TIFTF001_025314</name>
</gene>
<dbReference type="AlphaFoldDB" id="A0AA88B1B4"/>
<dbReference type="Proteomes" id="UP001187192">
    <property type="component" value="Unassembled WGS sequence"/>
</dbReference>
<organism evidence="1 2">
    <name type="scientific">Ficus carica</name>
    <name type="common">Common fig</name>
    <dbReference type="NCBI Taxonomy" id="3494"/>
    <lineage>
        <taxon>Eukaryota</taxon>
        <taxon>Viridiplantae</taxon>
        <taxon>Streptophyta</taxon>
        <taxon>Embryophyta</taxon>
        <taxon>Tracheophyta</taxon>
        <taxon>Spermatophyta</taxon>
        <taxon>Magnoliopsida</taxon>
        <taxon>eudicotyledons</taxon>
        <taxon>Gunneridae</taxon>
        <taxon>Pentapetalae</taxon>
        <taxon>rosids</taxon>
        <taxon>fabids</taxon>
        <taxon>Rosales</taxon>
        <taxon>Moraceae</taxon>
        <taxon>Ficeae</taxon>
        <taxon>Ficus</taxon>
    </lineage>
</organism>